<protein>
    <submittedName>
        <fullName evidence="1">Uncharacterized protein</fullName>
    </submittedName>
</protein>
<gene>
    <name evidence="1" type="ORF">TSAR_009608</name>
</gene>
<evidence type="ECO:0000313" key="1">
    <source>
        <dbReference type="EMBL" id="OXU29762.1"/>
    </source>
</evidence>
<sequence>IFEFIENTLRTNFQVQFKSVAPYSGTQKSHIPQVYSSGNSDPLTRFLQNRTYIDLKRRKETRKNTYEVSLGSAPSTVRNMTRLVNWGFSRSLNTNIGSATLLEVPGAQGWQYQRRILEYLVSRIDSINIVSLDYLKYSTISMLSCSRNP</sequence>
<keyword evidence="2" id="KW-1185">Reference proteome</keyword>
<organism evidence="1 2">
    <name type="scientific">Trichomalopsis sarcophagae</name>
    <dbReference type="NCBI Taxonomy" id="543379"/>
    <lineage>
        <taxon>Eukaryota</taxon>
        <taxon>Metazoa</taxon>
        <taxon>Ecdysozoa</taxon>
        <taxon>Arthropoda</taxon>
        <taxon>Hexapoda</taxon>
        <taxon>Insecta</taxon>
        <taxon>Pterygota</taxon>
        <taxon>Neoptera</taxon>
        <taxon>Endopterygota</taxon>
        <taxon>Hymenoptera</taxon>
        <taxon>Apocrita</taxon>
        <taxon>Proctotrupomorpha</taxon>
        <taxon>Chalcidoidea</taxon>
        <taxon>Pteromalidae</taxon>
        <taxon>Pteromalinae</taxon>
        <taxon>Trichomalopsis</taxon>
    </lineage>
</organism>
<feature type="non-terminal residue" evidence="1">
    <location>
        <position position="1"/>
    </location>
</feature>
<reference evidence="1 2" key="1">
    <citation type="journal article" date="2017" name="Curr. Biol.">
        <title>The Evolution of Venom by Co-option of Single-Copy Genes.</title>
        <authorList>
            <person name="Martinson E.O."/>
            <person name="Mrinalini"/>
            <person name="Kelkar Y.D."/>
            <person name="Chang C.H."/>
            <person name="Werren J.H."/>
        </authorList>
    </citation>
    <scope>NUCLEOTIDE SEQUENCE [LARGE SCALE GENOMIC DNA]</scope>
    <source>
        <strain evidence="1 2">Alberta</strain>
        <tissue evidence="1">Whole body</tissue>
    </source>
</reference>
<proteinExistence type="predicted"/>
<dbReference type="AlphaFoldDB" id="A0A232FGD8"/>
<evidence type="ECO:0000313" key="2">
    <source>
        <dbReference type="Proteomes" id="UP000215335"/>
    </source>
</evidence>
<accession>A0A232FGD8</accession>
<dbReference type="Proteomes" id="UP000215335">
    <property type="component" value="Unassembled WGS sequence"/>
</dbReference>
<name>A0A232FGD8_9HYME</name>
<dbReference type="EMBL" id="NNAY01000243">
    <property type="protein sequence ID" value="OXU29762.1"/>
    <property type="molecule type" value="Genomic_DNA"/>
</dbReference>
<comment type="caution">
    <text evidence="1">The sequence shown here is derived from an EMBL/GenBank/DDBJ whole genome shotgun (WGS) entry which is preliminary data.</text>
</comment>